<dbReference type="PATRIC" id="fig|1286171.3.peg.597"/>
<reference evidence="1 2" key="1">
    <citation type="journal article" date="2014" name="Genome Announc.">
        <title>Complete Genome Sequence of Amino Acid-Utilizing Eubacterium acidaminophilum al-2 (DSM 3953).</title>
        <authorList>
            <person name="Poehlein A."/>
            <person name="Andreesen J.R."/>
            <person name="Daniel R."/>
        </authorList>
    </citation>
    <scope>NUCLEOTIDE SEQUENCE [LARGE SCALE GENOMIC DNA]</scope>
    <source>
        <strain evidence="1 2">DSM 3953</strain>
    </source>
</reference>
<dbReference type="EMBL" id="CP007452">
    <property type="protein sequence ID" value="AHM55952.1"/>
    <property type="molecule type" value="Genomic_DNA"/>
</dbReference>
<dbReference type="KEGG" id="eac:EAL2_c06510"/>
<name>W8TIB7_PEPAC</name>
<gene>
    <name evidence="1" type="ORF">EAL2_c06510</name>
</gene>
<sequence length="65" mass="7097">MANMKRGSIVKIIISVELLVPVLSFVRKNTGNPTASAAEKQMSCRLVRLNTTFVFTVLKSLGTDT</sequence>
<accession>W8TIB7</accession>
<evidence type="ECO:0000313" key="2">
    <source>
        <dbReference type="Proteomes" id="UP000019591"/>
    </source>
</evidence>
<keyword evidence="2" id="KW-1185">Reference proteome</keyword>
<dbReference type="Proteomes" id="UP000019591">
    <property type="component" value="Chromosome"/>
</dbReference>
<dbReference type="eggNOG" id="ENOG5033N0S">
    <property type="taxonomic scope" value="Bacteria"/>
</dbReference>
<organism evidence="1 2">
    <name type="scientific">Peptoclostridium acidaminophilum DSM 3953</name>
    <dbReference type="NCBI Taxonomy" id="1286171"/>
    <lineage>
        <taxon>Bacteria</taxon>
        <taxon>Bacillati</taxon>
        <taxon>Bacillota</taxon>
        <taxon>Clostridia</taxon>
        <taxon>Peptostreptococcales</taxon>
        <taxon>Peptoclostridiaceae</taxon>
        <taxon>Peptoclostridium</taxon>
    </lineage>
</organism>
<dbReference type="AlphaFoldDB" id="W8TIB7"/>
<dbReference type="HOGENOM" id="CLU_2843288_0_0_9"/>
<proteinExistence type="predicted"/>
<evidence type="ECO:0000313" key="1">
    <source>
        <dbReference type="EMBL" id="AHM55952.1"/>
    </source>
</evidence>
<protein>
    <submittedName>
        <fullName evidence="1">Uncharacterized protein</fullName>
    </submittedName>
</protein>